<evidence type="ECO:0008006" key="4">
    <source>
        <dbReference type="Google" id="ProtNLM"/>
    </source>
</evidence>
<evidence type="ECO:0000313" key="2">
    <source>
        <dbReference type="EMBL" id="KGN97330.1"/>
    </source>
</evidence>
<evidence type="ECO:0000256" key="1">
    <source>
        <dbReference type="SAM" id="SignalP"/>
    </source>
</evidence>
<feature type="signal peptide" evidence="1">
    <location>
        <begin position="1"/>
        <end position="27"/>
    </location>
</feature>
<sequence>MKHIHIKMRRCVGILLLLITCNVVSFAQDKQPFSYEDFMEKVSSVQIGYTKEQVETIMGPPYKVAFVQYRDKGLVEQLSYGVAIRLGQWKIVNYSFTFYNSKLIALLETEIPRDSAVAQMDYSNIGYFVKNVLPSILTDEQKE</sequence>
<feature type="chain" id="PRO_5001987016" description="Beta-lactamase-inhibitor-like PepSY-like domain-containing protein" evidence="1">
    <location>
        <begin position="28"/>
        <end position="143"/>
    </location>
</feature>
<dbReference type="EMBL" id="JQZW01000013">
    <property type="protein sequence ID" value="KGN97330.1"/>
    <property type="molecule type" value="Genomic_DNA"/>
</dbReference>
<dbReference type="AlphaFoldDB" id="A0A0A2G4Q2"/>
<dbReference type="STRING" id="266762.HQ36_07135"/>
<name>A0A0A2G4Q2_9PORP</name>
<keyword evidence="1" id="KW-0732">Signal</keyword>
<comment type="caution">
    <text evidence="2">The sequence shown here is derived from an EMBL/GenBank/DDBJ whole genome shotgun (WGS) entry which is preliminary data.</text>
</comment>
<dbReference type="Proteomes" id="UP000030134">
    <property type="component" value="Unassembled WGS sequence"/>
</dbReference>
<protein>
    <recommendedName>
        <fullName evidence="4">Beta-lactamase-inhibitor-like PepSY-like domain-containing protein</fullName>
    </recommendedName>
</protein>
<accession>A0A0A2G4Q2</accession>
<organism evidence="2 3">
    <name type="scientific">Porphyromonas gingivicanis</name>
    <dbReference type="NCBI Taxonomy" id="266762"/>
    <lineage>
        <taxon>Bacteria</taxon>
        <taxon>Pseudomonadati</taxon>
        <taxon>Bacteroidota</taxon>
        <taxon>Bacteroidia</taxon>
        <taxon>Bacteroidales</taxon>
        <taxon>Porphyromonadaceae</taxon>
        <taxon>Porphyromonas</taxon>
    </lineage>
</organism>
<gene>
    <name evidence="2" type="ORF">HQ36_07135</name>
</gene>
<evidence type="ECO:0000313" key="3">
    <source>
        <dbReference type="Proteomes" id="UP000030134"/>
    </source>
</evidence>
<proteinExistence type="predicted"/>
<reference evidence="2 3" key="1">
    <citation type="submission" date="2014-08" db="EMBL/GenBank/DDBJ databases">
        <title>Porphyromonas gingivicanis strain:COT-022_OH1391 Genome sequencing.</title>
        <authorList>
            <person name="Wallis C."/>
            <person name="Deusch O."/>
            <person name="O'Flynn C."/>
            <person name="Davis I."/>
            <person name="Jospin G."/>
            <person name="Darling A.E."/>
            <person name="Coil D.A."/>
            <person name="Alexiev A."/>
            <person name="Horsfall A."/>
            <person name="Kirkwood N."/>
            <person name="Harris S."/>
            <person name="Eisen J.A."/>
        </authorList>
    </citation>
    <scope>NUCLEOTIDE SEQUENCE [LARGE SCALE GENOMIC DNA]</scope>
    <source>
        <strain evidence="3">COT-022 OH1391</strain>
    </source>
</reference>
<keyword evidence="3" id="KW-1185">Reference proteome</keyword>